<evidence type="ECO:0000256" key="10">
    <source>
        <dbReference type="ARBA" id="ARBA00023136"/>
    </source>
</evidence>
<evidence type="ECO:0000256" key="8">
    <source>
        <dbReference type="ARBA" id="ARBA00022781"/>
    </source>
</evidence>
<dbReference type="InterPro" id="IPR036794">
    <property type="entry name" value="ATP_F1_dsu/esu_C_sf"/>
</dbReference>
<gene>
    <name evidence="15 19" type="primary">atpC</name>
    <name evidence="19" type="ORF">GCM10007392_43030</name>
</gene>
<reference evidence="19" key="1">
    <citation type="journal article" date="2014" name="Int. J. Syst. Evol. Microbiol.">
        <title>Complete genome sequence of Corynebacterium casei LMG S-19264T (=DSM 44701T), isolated from a smear-ripened cheese.</title>
        <authorList>
            <consortium name="US DOE Joint Genome Institute (JGI-PGF)"/>
            <person name="Walter F."/>
            <person name="Albersmeier A."/>
            <person name="Kalinowski J."/>
            <person name="Ruckert C."/>
        </authorList>
    </citation>
    <scope>NUCLEOTIDE SEQUENCE</scope>
    <source>
        <strain evidence="19">KCTC 22169</strain>
    </source>
</reference>
<feature type="domain" description="ATP synthase F1 complex delta/epsilon subunit N-terminal" evidence="18">
    <location>
        <begin position="5"/>
        <end position="84"/>
    </location>
</feature>
<evidence type="ECO:0000259" key="17">
    <source>
        <dbReference type="Pfam" id="PF00401"/>
    </source>
</evidence>
<dbReference type="InterPro" id="IPR020546">
    <property type="entry name" value="ATP_synth_F1_dsu/esu_N"/>
</dbReference>
<organism evidence="19 20">
    <name type="scientific">Saccharospirillum salsuginis</name>
    <dbReference type="NCBI Taxonomy" id="418750"/>
    <lineage>
        <taxon>Bacteria</taxon>
        <taxon>Pseudomonadati</taxon>
        <taxon>Pseudomonadota</taxon>
        <taxon>Gammaproteobacteria</taxon>
        <taxon>Oceanospirillales</taxon>
        <taxon>Saccharospirillaceae</taxon>
        <taxon>Saccharospirillum</taxon>
    </lineage>
</organism>
<accession>A0A918NIW9</accession>
<protein>
    <recommendedName>
        <fullName evidence="5 15">ATP synthase epsilon chain</fullName>
    </recommendedName>
    <alternativeName>
        <fullName evidence="14 15">ATP synthase F1 sector epsilon subunit</fullName>
    </alternativeName>
    <alternativeName>
        <fullName evidence="13 15">F-ATPase epsilon subunit</fullName>
    </alternativeName>
</protein>
<dbReference type="SUPFAM" id="SSF46604">
    <property type="entry name" value="Epsilon subunit of F1F0-ATP synthase C-terminal domain"/>
    <property type="match status" value="1"/>
</dbReference>
<evidence type="ECO:0000256" key="11">
    <source>
        <dbReference type="ARBA" id="ARBA00023196"/>
    </source>
</evidence>
<keyword evidence="7 15" id="KW-1003">Cell membrane</keyword>
<proteinExistence type="inferred from homology"/>
<evidence type="ECO:0000256" key="6">
    <source>
        <dbReference type="ARBA" id="ARBA00022448"/>
    </source>
</evidence>
<sequence length="141" mass="15403">MAMTLHCDIVSAEEKIFEGRVETVICEGEQGELGIKPQHAPLLTRLNPAPVKLTLQDGSEEVFYVSGGFLEVQPHVVTILADTALRADDIDSAAAEKAKADAEKVIADKMAEQEFAQVASDLARAAAQLRTLREFKRRKGR</sequence>
<dbReference type="EMBL" id="BMXR01000014">
    <property type="protein sequence ID" value="GGX70948.1"/>
    <property type="molecule type" value="Genomic_DNA"/>
</dbReference>
<evidence type="ECO:0000256" key="4">
    <source>
        <dbReference type="ARBA" id="ARBA00011648"/>
    </source>
</evidence>
<dbReference type="AlphaFoldDB" id="A0A918NIW9"/>
<evidence type="ECO:0000256" key="1">
    <source>
        <dbReference type="ARBA" id="ARBA00003543"/>
    </source>
</evidence>
<evidence type="ECO:0000256" key="2">
    <source>
        <dbReference type="ARBA" id="ARBA00004202"/>
    </source>
</evidence>
<keyword evidence="12 15" id="KW-0066">ATP synthesis</keyword>
<feature type="domain" description="ATP synthase epsilon subunit C-terminal" evidence="17">
    <location>
        <begin position="88"/>
        <end position="131"/>
    </location>
</feature>
<keyword evidence="6 15" id="KW-0813">Transport</keyword>
<dbReference type="InterPro" id="IPR020547">
    <property type="entry name" value="ATP_synth_F1_esu_C"/>
</dbReference>
<dbReference type="Pfam" id="PF00401">
    <property type="entry name" value="ATP-synt_DE"/>
    <property type="match status" value="1"/>
</dbReference>
<comment type="subcellular location">
    <subcellularLocation>
        <location evidence="2 15">Cell membrane</location>
        <topology evidence="2 15">Peripheral membrane protein</topology>
    </subcellularLocation>
</comment>
<keyword evidence="8 15" id="KW-0375">Hydrogen ion transport</keyword>
<dbReference type="Gene3D" id="1.20.5.440">
    <property type="entry name" value="ATP synthase delta/epsilon subunit, C-terminal domain"/>
    <property type="match status" value="1"/>
</dbReference>
<dbReference type="HAMAP" id="MF_00530">
    <property type="entry name" value="ATP_synth_epsil_bac"/>
    <property type="match status" value="1"/>
</dbReference>
<evidence type="ECO:0000256" key="13">
    <source>
        <dbReference type="ARBA" id="ARBA00030215"/>
    </source>
</evidence>
<comment type="caution">
    <text evidence="19">The sequence shown here is derived from an EMBL/GenBank/DDBJ whole genome shotgun (WGS) entry which is preliminary data.</text>
</comment>
<evidence type="ECO:0000256" key="5">
    <source>
        <dbReference type="ARBA" id="ARBA00014480"/>
    </source>
</evidence>
<dbReference type="InterPro" id="IPR036771">
    <property type="entry name" value="ATPsynth_dsu/esu_N"/>
</dbReference>
<evidence type="ECO:0000256" key="9">
    <source>
        <dbReference type="ARBA" id="ARBA00023065"/>
    </source>
</evidence>
<dbReference type="GO" id="GO:0046933">
    <property type="term" value="F:proton-transporting ATP synthase activity, rotational mechanism"/>
    <property type="evidence" value="ECO:0007669"/>
    <property type="project" value="UniProtKB-UniRule"/>
</dbReference>
<evidence type="ECO:0000256" key="14">
    <source>
        <dbReference type="ARBA" id="ARBA00031795"/>
    </source>
</evidence>
<evidence type="ECO:0000256" key="15">
    <source>
        <dbReference type="HAMAP-Rule" id="MF_00530"/>
    </source>
</evidence>
<dbReference type="GO" id="GO:0005886">
    <property type="term" value="C:plasma membrane"/>
    <property type="evidence" value="ECO:0007669"/>
    <property type="project" value="UniProtKB-SubCell"/>
</dbReference>
<keyword evidence="11 15" id="KW-0139">CF(1)</keyword>
<dbReference type="PANTHER" id="PTHR13822">
    <property type="entry name" value="ATP SYNTHASE DELTA/EPSILON CHAIN"/>
    <property type="match status" value="1"/>
</dbReference>
<evidence type="ECO:0000259" key="18">
    <source>
        <dbReference type="Pfam" id="PF02823"/>
    </source>
</evidence>
<dbReference type="SUPFAM" id="SSF51344">
    <property type="entry name" value="Epsilon subunit of F1F0-ATP synthase N-terminal domain"/>
    <property type="match status" value="1"/>
</dbReference>
<dbReference type="GO" id="GO:0005524">
    <property type="term" value="F:ATP binding"/>
    <property type="evidence" value="ECO:0007669"/>
    <property type="project" value="UniProtKB-UniRule"/>
</dbReference>
<name>A0A918NIW9_9GAMM</name>
<evidence type="ECO:0000256" key="16">
    <source>
        <dbReference type="RuleBase" id="RU003656"/>
    </source>
</evidence>
<dbReference type="PANTHER" id="PTHR13822:SF10">
    <property type="entry name" value="ATP SYNTHASE EPSILON CHAIN, CHLOROPLASTIC"/>
    <property type="match status" value="1"/>
</dbReference>
<evidence type="ECO:0000256" key="3">
    <source>
        <dbReference type="ARBA" id="ARBA00005712"/>
    </source>
</evidence>
<comment type="similarity">
    <text evidence="3 15 16">Belongs to the ATPase epsilon chain family.</text>
</comment>
<comment type="function">
    <text evidence="1 15">Produces ATP from ADP in the presence of a proton gradient across the membrane.</text>
</comment>
<dbReference type="GO" id="GO:0045259">
    <property type="term" value="C:proton-transporting ATP synthase complex"/>
    <property type="evidence" value="ECO:0007669"/>
    <property type="project" value="UniProtKB-KW"/>
</dbReference>
<keyword evidence="9 15" id="KW-0406">Ion transport</keyword>
<dbReference type="CDD" id="cd12152">
    <property type="entry name" value="F1-ATPase_delta"/>
    <property type="match status" value="1"/>
</dbReference>
<reference evidence="19" key="2">
    <citation type="submission" date="2020-09" db="EMBL/GenBank/DDBJ databases">
        <authorList>
            <person name="Sun Q."/>
            <person name="Kim S."/>
        </authorList>
    </citation>
    <scope>NUCLEOTIDE SEQUENCE</scope>
    <source>
        <strain evidence="19">KCTC 22169</strain>
    </source>
</reference>
<dbReference type="Pfam" id="PF02823">
    <property type="entry name" value="ATP-synt_DE_N"/>
    <property type="match status" value="1"/>
</dbReference>
<dbReference type="Proteomes" id="UP000626148">
    <property type="component" value="Unassembled WGS sequence"/>
</dbReference>
<keyword evidence="10 15" id="KW-0472">Membrane</keyword>
<dbReference type="Gene3D" id="2.60.15.10">
    <property type="entry name" value="F0F1 ATP synthase delta/epsilon subunit, N-terminal"/>
    <property type="match status" value="1"/>
</dbReference>
<dbReference type="InterPro" id="IPR001469">
    <property type="entry name" value="ATP_synth_F1_dsu/esu"/>
</dbReference>
<evidence type="ECO:0000313" key="19">
    <source>
        <dbReference type="EMBL" id="GGX70948.1"/>
    </source>
</evidence>
<evidence type="ECO:0000256" key="12">
    <source>
        <dbReference type="ARBA" id="ARBA00023310"/>
    </source>
</evidence>
<dbReference type="NCBIfam" id="NF001847">
    <property type="entry name" value="PRK00571.1-4"/>
    <property type="match status" value="1"/>
</dbReference>
<dbReference type="FunFam" id="2.60.15.10:FF:000001">
    <property type="entry name" value="ATP synthase epsilon chain"/>
    <property type="match status" value="1"/>
</dbReference>
<evidence type="ECO:0000256" key="7">
    <source>
        <dbReference type="ARBA" id="ARBA00022475"/>
    </source>
</evidence>
<dbReference type="NCBIfam" id="TIGR01216">
    <property type="entry name" value="ATP_synt_epsi"/>
    <property type="match status" value="1"/>
</dbReference>
<keyword evidence="20" id="KW-1185">Reference proteome</keyword>
<evidence type="ECO:0000313" key="20">
    <source>
        <dbReference type="Proteomes" id="UP000626148"/>
    </source>
</evidence>
<comment type="subunit">
    <text evidence="4 15 16">F-type ATPases have 2 components, CF(1) - the catalytic core - and CF(0) - the membrane proton channel. CF(1) has five subunits: alpha(3), beta(3), gamma(1), delta(1), epsilon(1). CF(0) has three main subunits: a, b and c.</text>
</comment>